<accession>A0A7V8VBF7</accession>
<dbReference type="RefSeq" id="WP_194536250.1">
    <property type="nucleotide sequence ID" value="NZ_JACEFB010000001.1"/>
</dbReference>
<keyword evidence="4" id="KW-1185">Reference proteome</keyword>
<organism evidence="3 4">
    <name type="scientific">Thermogemmata fonticola</name>
    <dbReference type="NCBI Taxonomy" id="2755323"/>
    <lineage>
        <taxon>Bacteria</taxon>
        <taxon>Pseudomonadati</taxon>
        <taxon>Planctomycetota</taxon>
        <taxon>Planctomycetia</taxon>
        <taxon>Gemmatales</taxon>
        <taxon>Gemmataceae</taxon>
        <taxon>Thermogemmata</taxon>
    </lineage>
</organism>
<feature type="transmembrane region" description="Helical" evidence="2">
    <location>
        <begin position="21"/>
        <end position="43"/>
    </location>
</feature>
<evidence type="ECO:0000256" key="2">
    <source>
        <dbReference type="SAM" id="Phobius"/>
    </source>
</evidence>
<reference evidence="3 4" key="1">
    <citation type="submission" date="2020-07" db="EMBL/GenBank/DDBJ databases">
        <title>Thermogemmata thermophila gen. nov., sp. nov., a novel moderate thermophilic planctomycete from a Kamchatka hot spring.</title>
        <authorList>
            <person name="Elcheninov A.G."/>
            <person name="Podosokorskaya O.A."/>
            <person name="Kovaleva O.L."/>
            <person name="Novikov A."/>
            <person name="Bonch-Osmolovskaya E.A."/>
            <person name="Toshchakov S.V."/>
            <person name="Kublanov I.V."/>
        </authorList>
    </citation>
    <scope>NUCLEOTIDE SEQUENCE [LARGE SCALE GENOMIC DNA]</scope>
    <source>
        <strain evidence="3 4">2918</strain>
    </source>
</reference>
<comment type="caution">
    <text evidence="3">The sequence shown here is derived from an EMBL/GenBank/DDBJ whole genome shotgun (WGS) entry which is preliminary data.</text>
</comment>
<gene>
    <name evidence="3" type="ORF">H0921_01520</name>
</gene>
<keyword evidence="2" id="KW-1133">Transmembrane helix</keyword>
<keyword evidence="2" id="KW-0472">Membrane</keyword>
<sequence>MARPQNPSPHLSSSGVSSTVWLLWLAAASLMIILGLTLPRWWLHLTGIQPPAPSQQEQTTPSSEVAAPLSPRLDPVITGIILVWLAAACIVAWLRIRKRGPSSQPSAEDYRLAELALPCGCWLQLIHLGERRLLAGHDRQGVRVLLELPPVPSESETDAAGISEAAPPLSSPLAEAGTTDSRTAAILALFQQLKAATQASS</sequence>
<dbReference type="AlphaFoldDB" id="A0A7V8VBF7"/>
<dbReference type="EMBL" id="JACEFB010000001">
    <property type="protein sequence ID" value="MBA2224836.1"/>
    <property type="molecule type" value="Genomic_DNA"/>
</dbReference>
<feature type="transmembrane region" description="Helical" evidence="2">
    <location>
        <begin position="76"/>
        <end position="96"/>
    </location>
</feature>
<keyword evidence="2" id="KW-0812">Transmembrane</keyword>
<evidence type="ECO:0000313" key="3">
    <source>
        <dbReference type="EMBL" id="MBA2224836.1"/>
    </source>
</evidence>
<evidence type="ECO:0000313" key="4">
    <source>
        <dbReference type="Proteomes" id="UP000542342"/>
    </source>
</evidence>
<protein>
    <submittedName>
        <fullName evidence="3">Uncharacterized protein</fullName>
    </submittedName>
</protein>
<evidence type="ECO:0000256" key="1">
    <source>
        <dbReference type="SAM" id="MobiDB-lite"/>
    </source>
</evidence>
<proteinExistence type="predicted"/>
<name>A0A7V8VBF7_9BACT</name>
<dbReference type="Proteomes" id="UP000542342">
    <property type="component" value="Unassembled WGS sequence"/>
</dbReference>
<feature type="compositionally biased region" description="Low complexity" evidence="1">
    <location>
        <begin position="163"/>
        <end position="176"/>
    </location>
</feature>
<feature type="region of interest" description="Disordered" evidence="1">
    <location>
        <begin position="152"/>
        <end position="177"/>
    </location>
</feature>